<evidence type="ECO:0000256" key="1">
    <source>
        <dbReference type="SAM" id="MobiDB-lite"/>
    </source>
</evidence>
<dbReference type="Proteomes" id="UP000781932">
    <property type="component" value="Unassembled WGS sequence"/>
</dbReference>
<keyword evidence="3" id="KW-1185">Reference proteome</keyword>
<comment type="caution">
    <text evidence="2">The sequence shown here is derived from an EMBL/GenBank/DDBJ whole genome shotgun (WGS) entry which is preliminary data.</text>
</comment>
<evidence type="ECO:0000313" key="2">
    <source>
        <dbReference type="EMBL" id="KAF9869903.1"/>
    </source>
</evidence>
<reference evidence="2" key="2">
    <citation type="submission" date="2020-11" db="EMBL/GenBank/DDBJ databases">
        <title>Whole genome sequencing of Colletotrichum sp.</title>
        <authorList>
            <person name="Li H."/>
        </authorList>
    </citation>
    <scope>NUCLEOTIDE SEQUENCE</scope>
    <source>
        <strain evidence="2">CkLH20</strain>
    </source>
</reference>
<feature type="compositionally biased region" description="Low complexity" evidence="1">
    <location>
        <begin position="1"/>
        <end position="23"/>
    </location>
</feature>
<feature type="compositionally biased region" description="Polar residues" evidence="1">
    <location>
        <begin position="104"/>
        <end position="115"/>
    </location>
</feature>
<feature type="compositionally biased region" description="Basic and acidic residues" evidence="1">
    <location>
        <begin position="94"/>
        <end position="103"/>
    </location>
</feature>
<feature type="region of interest" description="Disordered" evidence="1">
    <location>
        <begin position="1"/>
        <end position="52"/>
    </location>
</feature>
<feature type="region of interest" description="Disordered" evidence="1">
    <location>
        <begin position="92"/>
        <end position="115"/>
    </location>
</feature>
<feature type="compositionally biased region" description="Polar residues" evidence="1">
    <location>
        <begin position="31"/>
        <end position="43"/>
    </location>
</feature>
<dbReference type="GeneID" id="62168397"/>
<reference evidence="2" key="1">
    <citation type="submission" date="2020-03" db="EMBL/GenBank/DDBJ databases">
        <authorList>
            <person name="He L."/>
        </authorList>
    </citation>
    <scope>NUCLEOTIDE SEQUENCE</scope>
    <source>
        <strain evidence="2">CkLH20</strain>
    </source>
</reference>
<evidence type="ECO:0000313" key="3">
    <source>
        <dbReference type="Proteomes" id="UP000781932"/>
    </source>
</evidence>
<gene>
    <name evidence="2" type="ORF">CkaCkLH20_12610</name>
</gene>
<dbReference type="RefSeq" id="XP_038739364.1">
    <property type="nucleotide sequence ID" value="XM_038895323.1"/>
</dbReference>
<protein>
    <submittedName>
        <fullName evidence="2">Uncharacterized protein</fullName>
    </submittedName>
</protein>
<name>A0A9P6HSE8_9PEZI</name>
<sequence length="115" mass="12134">MANTKSAVMDSSSASPSEVPARPDTVVDSKPTATGSSSAASENDQPKPEEVVFKGPMIDLVIRIRDLAHRNPNDALAISGLESLARGIQSLQDEADRCEKKPNSDSPLSSRDGTN</sequence>
<dbReference type="AlphaFoldDB" id="A0A9P6HSE8"/>
<organism evidence="2 3">
    <name type="scientific">Colletotrichum karsti</name>
    <dbReference type="NCBI Taxonomy" id="1095194"/>
    <lineage>
        <taxon>Eukaryota</taxon>
        <taxon>Fungi</taxon>
        <taxon>Dikarya</taxon>
        <taxon>Ascomycota</taxon>
        <taxon>Pezizomycotina</taxon>
        <taxon>Sordariomycetes</taxon>
        <taxon>Hypocreomycetidae</taxon>
        <taxon>Glomerellales</taxon>
        <taxon>Glomerellaceae</taxon>
        <taxon>Colletotrichum</taxon>
        <taxon>Colletotrichum boninense species complex</taxon>
    </lineage>
</organism>
<accession>A0A9P6HSE8</accession>
<dbReference type="EMBL" id="JAATWM020000062">
    <property type="protein sequence ID" value="KAF9869903.1"/>
    <property type="molecule type" value="Genomic_DNA"/>
</dbReference>
<proteinExistence type="predicted"/>